<dbReference type="Proteomes" id="UP000001861">
    <property type="component" value="Unassembled WGS sequence"/>
</dbReference>
<accession>D6RQL0</accession>
<organism evidence="2 3">
    <name type="scientific">Coprinopsis cinerea (strain Okayama-7 / 130 / ATCC MYA-4618 / FGSC 9003)</name>
    <name type="common">Inky cap fungus</name>
    <name type="synonym">Hormographiella aspergillata</name>
    <dbReference type="NCBI Taxonomy" id="240176"/>
    <lineage>
        <taxon>Eukaryota</taxon>
        <taxon>Fungi</taxon>
        <taxon>Dikarya</taxon>
        <taxon>Basidiomycota</taxon>
        <taxon>Agaricomycotina</taxon>
        <taxon>Agaricomycetes</taxon>
        <taxon>Agaricomycetidae</taxon>
        <taxon>Agaricales</taxon>
        <taxon>Agaricineae</taxon>
        <taxon>Psathyrellaceae</taxon>
        <taxon>Coprinopsis</taxon>
    </lineage>
</organism>
<dbReference type="HOGENOM" id="CLU_1234949_0_0_1"/>
<feature type="region of interest" description="Disordered" evidence="1">
    <location>
        <begin position="116"/>
        <end position="143"/>
    </location>
</feature>
<comment type="caution">
    <text evidence="2">The sequence shown here is derived from an EMBL/GenBank/DDBJ whole genome shotgun (WGS) entry which is preliminary data.</text>
</comment>
<keyword evidence="3" id="KW-1185">Reference proteome</keyword>
<protein>
    <submittedName>
        <fullName evidence="2">Uncharacterized protein</fullName>
    </submittedName>
</protein>
<proteinExistence type="predicted"/>
<dbReference type="AlphaFoldDB" id="D6RQL0"/>
<reference evidence="2 3" key="1">
    <citation type="journal article" date="2010" name="Proc. Natl. Acad. Sci. U.S.A.">
        <title>Insights into evolution of multicellular fungi from the assembled chromosomes of the mushroom Coprinopsis cinerea (Coprinus cinereus).</title>
        <authorList>
            <person name="Stajich J.E."/>
            <person name="Wilke S.K."/>
            <person name="Ahren D."/>
            <person name="Au C.H."/>
            <person name="Birren B.W."/>
            <person name="Borodovsky M."/>
            <person name="Burns C."/>
            <person name="Canback B."/>
            <person name="Casselton L.A."/>
            <person name="Cheng C.K."/>
            <person name="Deng J."/>
            <person name="Dietrich F.S."/>
            <person name="Fargo D.C."/>
            <person name="Farman M.L."/>
            <person name="Gathman A.C."/>
            <person name="Goldberg J."/>
            <person name="Guigo R."/>
            <person name="Hoegger P.J."/>
            <person name="Hooker J.B."/>
            <person name="Huggins A."/>
            <person name="James T.Y."/>
            <person name="Kamada T."/>
            <person name="Kilaru S."/>
            <person name="Kodira C."/>
            <person name="Kues U."/>
            <person name="Kupfer D."/>
            <person name="Kwan H.S."/>
            <person name="Lomsadze A."/>
            <person name="Li W."/>
            <person name="Lilly W.W."/>
            <person name="Ma L.J."/>
            <person name="Mackey A.J."/>
            <person name="Manning G."/>
            <person name="Martin F."/>
            <person name="Muraguchi H."/>
            <person name="Natvig D.O."/>
            <person name="Palmerini H."/>
            <person name="Ramesh M.A."/>
            <person name="Rehmeyer C.J."/>
            <person name="Roe B.A."/>
            <person name="Shenoy N."/>
            <person name="Stanke M."/>
            <person name="Ter-Hovhannisyan V."/>
            <person name="Tunlid A."/>
            <person name="Velagapudi R."/>
            <person name="Vision T.J."/>
            <person name="Zeng Q."/>
            <person name="Zolan M.E."/>
            <person name="Pukkila P.J."/>
        </authorList>
    </citation>
    <scope>NUCLEOTIDE SEQUENCE [LARGE SCALE GENOMIC DNA]</scope>
    <source>
        <strain evidence="3">Okayama-7 / 130 / ATCC MYA-4618 / FGSC 9003</strain>
    </source>
</reference>
<dbReference type="OrthoDB" id="3240817at2759"/>
<evidence type="ECO:0000256" key="1">
    <source>
        <dbReference type="SAM" id="MobiDB-lite"/>
    </source>
</evidence>
<evidence type="ECO:0000313" key="2">
    <source>
        <dbReference type="EMBL" id="EFI26607.1"/>
    </source>
</evidence>
<dbReference type="KEGG" id="cci:CC1G_15379"/>
<dbReference type="InParanoid" id="D6RQL0"/>
<dbReference type="GeneID" id="9378931"/>
<evidence type="ECO:0000313" key="3">
    <source>
        <dbReference type="Proteomes" id="UP000001861"/>
    </source>
</evidence>
<name>D6RQL0_COPC7</name>
<dbReference type="VEuPathDB" id="FungiDB:CC1G_15379"/>
<sequence>MKAHRVRYYVRLPRGHLAREAFEEAMALDAMGKGNWVADLRAVISELPYSTSFPDAQSVRDEQIWLDLTKDIRTGADKWLHTLLEDNELLYLLHGRKERVGSGEVRVVRRSFAGVPQNRESRPPCGAHQTTGRKPHPSLGNWSAEETPEHVLLECRGVAEVITQRQRVRQLLMNVLKPDDMERIRSVGSRGTDQLRILISIDKASVIVAPFAYKVMKTVRQVAS</sequence>
<dbReference type="EMBL" id="AACS02000012">
    <property type="protein sequence ID" value="EFI26607.1"/>
    <property type="molecule type" value="Genomic_DNA"/>
</dbReference>
<gene>
    <name evidence="2" type="ORF">CC1G_15379</name>
</gene>
<dbReference type="RefSeq" id="XP_002910101.1">
    <property type="nucleotide sequence ID" value="XM_002910055.1"/>
</dbReference>